<dbReference type="Proteomes" id="UP001430804">
    <property type="component" value="Unassembled WGS sequence"/>
</dbReference>
<feature type="transmembrane region" description="Helical" evidence="1">
    <location>
        <begin position="310"/>
        <end position="333"/>
    </location>
</feature>
<protein>
    <submittedName>
        <fullName evidence="2">Iron ABC transporter permease</fullName>
    </submittedName>
</protein>
<feature type="transmembrane region" description="Helical" evidence="1">
    <location>
        <begin position="283"/>
        <end position="303"/>
    </location>
</feature>
<feature type="transmembrane region" description="Helical" evidence="1">
    <location>
        <begin position="181"/>
        <end position="202"/>
    </location>
</feature>
<reference evidence="2" key="1">
    <citation type="submission" date="2021-07" db="EMBL/GenBank/DDBJ databases">
        <title>Pseudohoeflea marina sp. nov. a polyhydroxyalcanoate-producing bacterium.</title>
        <authorList>
            <person name="Zheng W."/>
            <person name="Yu S."/>
            <person name="Huang Y."/>
        </authorList>
    </citation>
    <scope>NUCLEOTIDE SEQUENCE</scope>
    <source>
        <strain evidence="2">DP4N28-3</strain>
    </source>
</reference>
<gene>
    <name evidence="2" type="ORF">KY465_10480</name>
</gene>
<feature type="transmembrane region" description="Helical" evidence="1">
    <location>
        <begin position="86"/>
        <end position="107"/>
    </location>
</feature>
<feature type="transmembrane region" description="Helical" evidence="1">
    <location>
        <begin position="222"/>
        <end position="244"/>
    </location>
</feature>
<keyword evidence="1" id="KW-0472">Membrane</keyword>
<organism evidence="2 3">
    <name type="scientific">Pseudohoeflea coraliihabitans</name>
    <dbReference type="NCBI Taxonomy" id="2860393"/>
    <lineage>
        <taxon>Bacteria</taxon>
        <taxon>Pseudomonadati</taxon>
        <taxon>Pseudomonadota</taxon>
        <taxon>Alphaproteobacteria</taxon>
        <taxon>Hyphomicrobiales</taxon>
        <taxon>Rhizobiaceae</taxon>
        <taxon>Pseudohoeflea</taxon>
    </lineage>
</organism>
<keyword evidence="1" id="KW-1133">Transmembrane helix</keyword>
<sequence>MLQHRFSGQAALAPQAPLEGDRSVRARFVLLVLAAMTVVSAGAALHVGAFDAPTLPILMTWAGLDDGQGLREVDRIVILSVRLPRVIMGGMVGAALAMSGAVMQGLFRNPLADPGIVGVSAGASLGAVSIIVLGGTVFASYAGWAGSNALPFAAFLGGLASTYILYSIATRERRTSVATMLLAGIALGAFALAMTGLLIFVADDQQLRQISFWSLGSLAGATWEKVFSVLPIIAPSLAASVYLARGLNALAFGEAAAVHMGVSLQAVKNTAIFAIAAATGASVAVSGGIGFVGIIVPHVLRLLIGPDHRYLLPASGLLGAVFLIFADCISRTVVPPAELPIGIVTAAIGAPFFLWILLRRRGIIDL</sequence>
<comment type="caution">
    <text evidence="2">The sequence shown here is derived from an EMBL/GenBank/DDBJ whole genome shotgun (WGS) entry which is preliminary data.</text>
</comment>
<dbReference type="EMBL" id="JAHWQX010000002">
    <property type="protein sequence ID" value="MBW3097707.1"/>
    <property type="molecule type" value="Genomic_DNA"/>
</dbReference>
<dbReference type="Pfam" id="PF01032">
    <property type="entry name" value="FecCD"/>
    <property type="match status" value="1"/>
</dbReference>
<feature type="transmembrane region" description="Helical" evidence="1">
    <location>
        <begin position="119"/>
        <end position="144"/>
    </location>
</feature>
<feature type="transmembrane region" description="Helical" evidence="1">
    <location>
        <begin position="28"/>
        <end position="49"/>
    </location>
</feature>
<feature type="transmembrane region" description="Helical" evidence="1">
    <location>
        <begin position="339"/>
        <end position="358"/>
    </location>
</feature>
<dbReference type="RefSeq" id="WP_219201586.1">
    <property type="nucleotide sequence ID" value="NZ_JAHWQX010000002.1"/>
</dbReference>
<feature type="transmembrane region" description="Helical" evidence="1">
    <location>
        <begin position="150"/>
        <end position="169"/>
    </location>
</feature>
<dbReference type="InterPro" id="IPR000522">
    <property type="entry name" value="ABC_transptr_permease_BtuC"/>
</dbReference>
<keyword evidence="1" id="KW-0812">Transmembrane</keyword>
<keyword evidence="3" id="KW-1185">Reference proteome</keyword>
<evidence type="ECO:0000313" key="3">
    <source>
        <dbReference type="Proteomes" id="UP001430804"/>
    </source>
</evidence>
<proteinExistence type="predicted"/>
<dbReference type="PANTHER" id="PTHR30472:SF25">
    <property type="entry name" value="ABC TRANSPORTER PERMEASE PROTEIN MJ0876-RELATED"/>
    <property type="match status" value="1"/>
</dbReference>
<evidence type="ECO:0000256" key="1">
    <source>
        <dbReference type="SAM" id="Phobius"/>
    </source>
</evidence>
<accession>A0ABS6WQN1</accession>
<name>A0ABS6WQN1_9HYPH</name>
<dbReference type="CDD" id="cd06550">
    <property type="entry name" value="TM_ABC_iron-siderophores_like"/>
    <property type="match status" value="1"/>
</dbReference>
<evidence type="ECO:0000313" key="2">
    <source>
        <dbReference type="EMBL" id="MBW3097707.1"/>
    </source>
</evidence>
<dbReference type="PANTHER" id="PTHR30472">
    <property type="entry name" value="FERRIC ENTEROBACTIN TRANSPORT SYSTEM PERMEASE PROTEIN"/>
    <property type="match status" value="1"/>
</dbReference>